<feature type="non-terminal residue" evidence="1">
    <location>
        <position position="1"/>
    </location>
</feature>
<reference evidence="1" key="1">
    <citation type="submission" date="2021-02" db="EMBL/GenBank/DDBJ databases">
        <authorList>
            <person name="Nowell W R."/>
        </authorList>
    </citation>
    <scope>NUCLEOTIDE SEQUENCE</scope>
</reference>
<dbReference type="EMBL" id="CAJNOK010006208">
    <property type="protein sequence ID" value="CAF0996738.1"/>
    <property type="molecule type" value="Genomic_DNA"/>
</dbReference>
<dbReference type="Proteomes" id="UP000682733">
    <property type="component" value="Unassembled WGS sequence"/>
</dbReference>
<sequence length="164" mass="18613">MIEELQRHIPRIEVTKSNRISTDQRTQSKSASIKGNNEYQALADALGHQDQILTFVQDIFSAVELVQRNLKTLTATVEEGGKKVVSIETSNRQCVEKMNVLADMFLSINSRRKKNAETQTDFAPASYKSSIIRKNIYDFHEGAARVSAFIFSNKEFADMPLTRR</sequence>
<evidence type="ECO:0000313" key="2">
    <source>
        <dbReference type="EMBL" id="CAF3766450.1"/>
    </source>
</evidence>
<comment type="caution">
    <text evidence="1">The sequence shown here is derived from an EMBL/GenBank/DDBJ whole genome shotgun (WGS) entry which is preliminary data.</text>
</comment>
<proteinExistence type="predicted"/>
<accession>A0A8S2DTA2</accession>
<dbReference type="Proteomes" id="UP000677228">
    <property type="component" value="Unassembled WGS sequence"/>
</dbReference>
<evidence type="ECO:0000313" key="3">
    <source>
        <dbReference type="Proteomes" id="UP000677228"/>
    </source>
</evidence>
<protein>
    <submittedName>
        <fullName evidence="1">Uncharacterized protein</fullName>
    </submittedName>
</protein>
<dbReference type="EMBL" id="CAJOBA010006215">
    <property type="protein sequence ID" value="CAF3766450.1"/>
    <property type="molecule type" value="Genomic_DNA"/>
</dbReference>
<gene>
    <name evidence="1" type="ORF">OVA965_LOCUS14353</name>
    <name evidence="2" type="ORF">TMI583_LOCUS14356</name>
</gene>
<name>A0A8S2DTA2_9BILA</name>
<organism evidence="1 3">
    <name type="scientific">Didymodactylos carnosus</name>
    <dbReference type="NCBI Taxonomy" id="1234261"/>
    <lineage>
        <taxon>Eukaryota</taxon>
        <taxon>Metazoa</taxon>
        <taxon>Spiralia</taxon>
        <taxon>Gnathifera</taxon>
        <taxon>Rotifera</taxon>
        <taxon>Eurotatoria</taxon>
        <taxon>Bdelloidea</taxon>
        <taxon>Philodinida</taxon>
        <taxon>Philodinidae</taxon>
        <taxon>Didymodactylos</taxon>
    </lineage>
</organism>
<evidence type="ECO:0000313" key="1">
    <source>
        <dbReference type="EMBL" id="CAF0996738.1"/>
    </source>
</evidence>
<dbReference type="AlphaFoldDB" id="A0A8S2DTA2"/>